<gene>
    <name evidence="2" type="ORF">JK629_01650</name>
</gene>
<reference evidence="2 3" key="1">
    <citation type="submission" date="2021-01" db="EMBL/GenBank/DDBJ databases">
        <title>Aequorivita sp. strain KX20305, a bacterium isolated from the sediment collected at a cold seep field in South China Sea.</title>
        <authorList>
            <person name="Zhang H."/>
            <person name="Li C."/>
        </authorList>
    </citation>
    <scope>NUCLEOTIDE SEQUENCE [LARGE SCALE GENOMIC DNA]</scope>
    <source>
        <strain evidence="2 3">KX20305</strain>
    </source>
</reference>
<organism evidence="2 3">
    <name type="scientific">Aequorivita iocasae</name>
    <dbReference type="NCBI Taxonomy" id="2803865"/>
    <lineage>
        <taxon>Bacteria</taxon>
        <taxon>Pseudomonadati</taxon>
        <taxon>Bacteroidota</taxon>
        <taxon>Flavobacteriia</taxon>
        <taxon>Flavobacteriales</taxon>
        <taxon>Flavobacteriaceae</taxon>
        <taxon>Aequorivita</taxon>
    </lineage>
</organism>
<dbReference type="PROSITE" id="PS51257">
    <property type="entry name" value="PROKAR_LIPOPROTEIN"/>
    <property type="match status" value="1"/>
</dbReference>
<accession>A0ABX7DT52</accession>
<feature type="chain" id="PRO_5045423294" description="DUF1566 domain-containing protein" evidence="1">
    <location>
        <begin position="20"/>
        <end position="218"/>
    </location>
</feature>
<sequence>MKKQYLFFAFSIILLSVFSACSSSDEIPEEELILEIGQEYQGGKIFYIDETGQHGLIAHTADLGLGDWGCFYNDGSVPDFEPPTEPIAQNNGIGFGMQNTTAILNFCGDPDIAARLASNLDVNGFNDWYLPSIDELELVYQHRDLIGGFPDLDNDPIEDGFIIYASSSEGWATNDGNGGFIYLNYQVYDFSITTALPNTRNLYTSKSSEALVRPIRSF</sequence>
<evidence type="ECO:0000313" key="2">
    <source>
        <dbReference type="EMBL" id="QQX77005.1"/>
    </source>
</evidence>
<feature type="signal peptide" evidence="1">
    <location>
        <begin position="1"/>
        <end position="19"/>
    </location>
</feature>
<proteinExistence type="predicted"/>
<protein>
    <recommendedName>
        <fullName evidence="4">DUF1566 domain-containing protein</fullName>
    </recommendedName>
</protein>
<evidence type="ECO:0008006" key="4">
    <source>
        <dbReference type="Google" id="ProtNLM"/>
    </source>
</evidence>
<dbReference type="EMBL" id="CP068439">
    <property type="protein sequence ID" value="QQX77005.1"/>
    <property type="molecule type" value="Genomic_DNA"/>
</dbReference>
<keyword evidence="1" id="KW-0732">Signal</keyword>
<name>A0ABX7DT52_9FLAO</name>
<evidence type="ECO:0000313" key="3">
    <source>
        <dbReference type="Proteomes" id="UP000629420"/>
    </source>
</evidence>
<keyword evidence="3" id="KW-1185">Reference proteome</keyword>
<dbReference type="Proteomes" id="UP000629420">
    <property type="component" value="Chromosome"/>
</dbReference>
<evidence type="ECO:0000256" key="1">
    <source>
        <dbReference type="SAM" id="SignalP"/>
    </source>
</evidence>
<dbReference type="RefSeq" id="WP_202336910.1">
    <property type="nucleotide sequence ID" value="NZ_CP068439.1"/>
</dbReference>